<sequence length="1966" mass="219708">MVDLTEGRYLLSGASDASVAVYDVQHATDYEGGGLIAKHKCILVVDKQHEQGHKYAISSAIWYPVDTGLFITGSYDHHINVWDTNTTQVVVNFKMPGKVYRTAMSSLATSHMLIAAGTEDVQVRLCDIASGAFAHTLSGHRDGVMTVEWSTSSEWVLVTGGCDGAIRFWDIRRAGCFLLLDQSHSQLGRRPTIPEHSATNKALTSKSLSAGQNLYAKPRAQQRKLANGNGTKQSPVGRMPAKGSLRQRLHPGMLSSLDRATAHYGAVTGLKATEDGMYLLSAGGPPAFYRTSTAGNGIEEVTKDQKVVVSLTLSIIMGDKRFLQVESKSFELVKTAFDVNIIERGRKHMSNVLLGFAAVHWFRDALLEGRGCVIIPEGRDACGWRGISHEIDILLLPKVIEQHGVQHRRPEVGNSTANGYFGKESQTFKEAVIVGGNIPKISHMDSGVNIEMHHMGNGLVNESTEISLKIILGIGQKNNWEVKWAGVIDELSREPGLHQHKAQPTDQPKHVSNTLNTANPTFDNVRPNVSRPNSSKTGPITTQVWKPRAAVSHNVQKPLAAGSQTVQKSLDVLSESTSPRSTRSDGEHVSVHSCDTDSQTSTTSSLVPAARPIAELMKGIGEVDRSWGSSSDWFLDLRDGRRLRIPVDLRAPMAKSHQDEEIARKLVEGLGCTEGGLDTDGVDVVSPPTRTATDWALVALTEMGASTPTLETMVPVDGGADGFDGQSLGLESLGMCNGGSDGGVEGTGHEHAKDIGRKPSDWVLRKEKGVGKVLGASYEGYEQVVTELLMEIEARHLQRKAITASLRRPPSSGKKGSRELKGLASSINYEARHSKEAKGKGVYGPVVDRDRRLMWDELAGIRSWWDVPWCLGGDFNVVRFPSEKVGSMNFTVAMYDFSDFISGHGLVDLPLSGGIFTWSNNREISSMSRLDRFLFSADWNEGTTNISQKRMVRLNSDHFPVLLDCGSIQRRRRPFRFENMWLKAEGFADLVRGWWESYSISGTPSFVFASKLKALKADLKHWNENQFGHVSLKKQQMMADLRELDDEEDSRPLSIEERGRREQLVVGLEKVILMDEISWRQKSRVLWLKEGDKNSSFFHRIANSNRNANTIGHLIINGTTSTDQDEIREHIAQFYEQLYTEDGRKRPFLDGIQFSFISDEDAKWLERPFDEDEIAKVVQGCNGDKAPGPGWHCQFERSLNATFVSLIPKKHGADQIKDFRPISLVGGMYKIIAKLLANRLGVVLGKIVSPSQNAFVKGRQILDSVLIANECLDCRLKSNTPGVICKLDLEKAYDHVNWDFLSYLLRSPCGFFKSSQGIRQGDPLSPMLFVIVMEGLSRMLDKAIGAGMLSGFAVSRNVNDPLLISHLLFADDTLIFCEADSGHIAHLRSILVWFEAISGLRVNLGKSELVQVGEVPFLEELADILGCQTSTLPMKYLGLPLGAKFKSLDIWNPIVEKMERRLAGWKRIYLSKGGRLTLIKSTLSNLPTYFLSLFPIPATVAKRIEQIQRNFLWGSSAEEGKFHLVKWDQVCSPYSNGGLAIRNIRQFNEALLGKWLWRFGMEKEALWRQVIVEKYGSMEGGWMSKVPIGPYGVGLWKFIRHRWDKFSRLLKFEVGAGTNIRFWDDVWCGGEPLKDVFPELHRIARVQDAVVADHVHFQGDSVHWESPFTDLRRISFVGSLPQTKDFRYNLITKKFVLPGTGSFPGKSIWKSKVPPRIAFFTWTAALGKILTAENLRRRGIVLVSWCCMCKASGESVEHLLLHCPYAKEMWDMVFALFGIQWVMPRGVLALFECWQGNFGGHQNIVVWRAVPHCVMWCLWRERNRRTFEDCESSVVDLKLQFYRVLFDCSDSRLRLWDVESGCNTLVNFETVRLQASKPIQLATSQDPALVFVPCMTAVKAFDVWSGKTALTFRGHYEHVNSCWFNLHEQELYTGGNDRQILVWSPSRLIADEVEEGPAQDQDNWSD</sequence>
<dbReference type="GO" id="GO:0000209">
    <property type="term" value="P:protein polyubiquitination"/>
    <property type="evidence" value="ECO:0007669"/>
    <property type="project" value="TreeGrafter"/>
</dbReference>
<dbReference type="PROSITE" id="PS50082">
    <property type="entry name" value="WD_REPEATS_2"/>
    <property type="match status" value="3"/>
</dbReference>
<dbReference type="SUPFAM" id="SSF56219">
    <property type="entry name" value="DNase I-like"/>
    <property type="match status" value="1"/>
</dbReference>
<accession>A0A2N9ELQ5</accession>
<dbReference type="SMART" id="SM00320">
    <property type="entry name" value="WD40"/>
    <property type="match status" value="4"/>
</dbReference>
<evidence type="ECO:0000256" key="4">
    <source>
        <dbReference type="SAM" id="MobiDB-lite"/>
    </source>
</evidence>
<dbReference type="PANTHER" id="PTHR46202">
    <property type="entry name" value="DNA EXCISION REPAIR PROTEIN ERCC-8"/>
    <property type="match status" value="1"/>
</dbReference>
<dbReference type="Pfam" id="PF00078">
    <property type="entry name" value="RVT_1"/>
    <property type="match status" value="1"/>
</dbReference>
<dbReference type="GO" id="GO:0043161">
    <property type="term" value="P:proteasome-mediated ubiquitin-dependent protein catabolic process"/>
    <property type="evidence" value="ECO:0007669"/>
    <property type="project" value="TreeGrafter"/>
</dbReference>
<dbReference type="InterPro" id="IPR043502">
    <property type="entry name" value="DNA/RNA_pol_sf"/>
</dbReference>
<evidence type="ECO:0000256" key="2">
    <source>
        <dbReference type="ARBA" id="ARBA00022737"/>
    </source>
</evidence>
<evidence type="ECO:0000256" key="1">
    <source>
        <dbReference type="ARBA" id="ARBA00022574"/>
    </source>
</evidence>
<feature type="compositionally biased region" description="Polar residues" evidence="4">
    <location>
        <begin position="562"/>
        <end position="581"/>
    </location>
</feature>
<dbReference type="Pfam" id="PF00400">
    <property type="entry name" value="WD40"/>
    <property type="match status" value="3"/>
</dbReference>
<proteinExistence type="predicted"/>
<dbReference type="EMBL" id="OIVN01000180">
    <property type="protein sequence ID" value="SPC75763.1"/>
    <property type="molecule type" value="Genomic_DNA"/>
</dbReference>
<keyword evidence="1 3" id="KW-0853">WD repeat</keyword>
<dbReference type="InterPro" id="IPR042238">
    <property type="entry name" value="Rad28/ERCC8/Ckn1/ATCSA-1"/>
</dbReference>
<reference evidence="6" key="1">
    <citation type="submission" date="2018-02" db="EMBL/GenBank/DDBJ databases">
        <authorList>
            <person name="Cohen D.B."/>
            <person name="Kent A.D."/>
        </authorList>
    </citation>
    <scope>NUCLEOTIDE SEQUENCE</scope>
</reference>
<dbReference type="FunFam" id="2.130.10.10:FF:001188">
    <property type="entry name" value="Transducin/WD40 repeat-like superfamily protein"/>
    <property type="match status" value="1"/>
</dbReference>
<dbReference type="Gene3D" id="3.60.10.10">
    <property type="entry name" value="Endonuclease/exonuclease/phosphatase"/>
    <property type="match status" value="1"/>
</dbReference>
<dbReference type="InterPro" id="IPR015943">
    <property type="entry name" value="WD40/YVTN_repeat-like_dom_sf"/>
</dbReference>
<feature type="repeat" description="WD" evidence="3">
    <location>
        <begin position="137"/>
        <end position="172"/>
    </location>
</feature>
<evidence type="ECO:0000259" key="5">
    <source>
        <dbReference type="PROSITE" id="PS50878"/>
    </source>
</evidence>
<dbReference type="GO" id="GO:0006283">
    <property type="term" value="P:transcription-coupled nucleotide-excision repair"/>
    <property type="evidence" value="ECO:0007669"/>
    <property type="project" value="InterPro"/>
</dbReference>
<dbReference type="SUPFAM" id="SSF56672">
    <property type="entry name" value="DNA/RNA polymerases"/>
    <property type="match status" value="1"/>
</dbReference>
<dbReference type="PROSITE" id="PS00678">
    <property type="entry name" value="WD_REPEATS_1"/>
    <property type="match status" value="1"/>
</dbReference>
<dbReference type="InterPro" id="IPR036322">
    <property type="entry name" value="WD40_repeat_dom_sf"/>
</dbReference>
<feature type="repeat" description="WD" evidence="3">
    <location>
        <begin position="50"/>
        <end position="92"/>
    </location>
</feature>
<feature type="region of interest" description="Disordered" evidence="4">
    <location>
        <begin position="518"/>
        <end position="540"/>
    </location>
</feature>
<gene>
    <name evidence="6" type="ORF">FSB_LOCUS3645</name>
</gene>
<evidence type="ECO:0000313" key="6">
    <source>
        <dbReference type="EMBL" id="SPC75763.1"/>
    </source>
</evidence>
<feature type="region of interest" description="Disordered" evidence="4">
    <location>
        <begin position="219"/>
        <end position="247"/>
    </location>
</feature>
<evidence type="ECO:0000256" key="3">
    <source>
        <dbReference type="PROSITE-ProRule" id="PRU00221"/>
    </source>
</evidence>
<feature type="repeat" description="WD" evidence="3">
    <location>
        <begin position="1912"/>
        <end position="1944"/>
    </location>
</feature>
<keyword evidence="2" id="KW-0677">Repeat</keyword>
<dbReference type="GO" id="GO:0000109">
    <property type="term" value="C:nucleotide-excision repair complex"/>
    <property type="evidence" value="ECO:0007669"/>
    <property type="project" value="TreeGrafter"/>
</dbReference>
<dbReference type="GO" id="GO:0031464">
    <property type="term" value="C:Cul4A-RING E3 ubiquitin ligase complex"/>
    <property type="evidence" value="ECO:0007669"/>
    <property type="project" value="TreeGrafter"/>
</dbReference>
<dbReference type="Pfam" id="PF13966">
    <property type="entry name" value="zf-RVT"/>
    <property type="match status" value="1"/>
</dbReference>
<dbReference type="Gene3D" id="2.130.10.10">
    <property type="entry name" value="YVTN repeat-like/Quinoprotein amine dehydrogenase"/>
    <property type="match status" value="2"/>
</dbReference>
<dbReference type="CDD" id="cd01650">
    <property type="entry name" value="RT_nLTR_like"/>
    <property type="match status" value="1"/>
</dbReference>
<dbReference type="InterPro" id="IPR000477">
    <property type="entry name" value="RT_dom"/>
</dbReference>
<dbReference type="InterPro" id="IPR026960">
    <property type="entry name" value="RVT-Znf"/>
</dbReference>
<protein>
    <recommendedName>
        <fullName evidence="5">Reverse transcriptase domain-containing protein</fullName>
    </recommendedName>
</protein>
<dbReference type="SUPFAM" id="SSF50978">
    <property type="entry name" value="WD40 repeat-like"/>
    <property type="match status" value="2"/>
</dbReference>
<feature type="compositionally biased region" description="Low complexity" evidence="4">
    <location>
        <begin position="596"/>
        <end position="605"/>
    </location>
</feature>
<feature type="domain" description="Reverse transcriptase" evidence="5">
    <location>
        <begin position="1188"/>
        <end position="1441"/>
    </location>
</feature>
<dbReference type="PROSITE" id="PS50878">
    <property type="entry name" value="RT_POL"/>
    <property type="match status" value="1"/>
</dbReference>
<dbReference type="InterPro" id="IPR001680">
    <property type="entry name" value="WD40_rpt"/>
</dbReference>
<name>A0A2N9ELQ5_FAGSY</name>
<dbReference type="InterPro" id="IPR019775">
    <property type="entry name" value="WD40_repeat_CS"/>
</dbReference>
<dbReference type="PROSITE" id="PS50294">
    <property type="entry name" value="WD_REPEATS_REGION"/>
    <property type="match status" value="3"/>
</dbReference>
<feature type="compositionally biased region" description="Polar residues" evidence="4">
    <location>
        <begin position="530"/>
        <end position="540"/>
    </location>
</feature>
<feature type="region of interest" description="Disordered" evidence="4">
    <location>
        <begin position="558"/>
        <end position="606"/>
    </location>
</feature>
<dbReference type="InterPro" id="IPR036691">
    <property type="entry name" value="Endo/exonu/phosph_ase_sf"/>
</dbReference>
<dbReference type="PANTHER" id="PTHR46202:SF1">
    <property type="entry name" value="DNA EXCISION REPAIR PROTEIN ERCC-8"/>
    <property type="match status" value="1"/>
</dbReference>
<organism evidence="6">
    <name type="scientific">Fagus sylvatica</name>
    <name type="common">Beechnut</name>
    <dbReference type="NCBI Taxonomy" id="28930"/>
    <lineage>
        <taxon>Eukaryota</taxon>
        <taxon>Viridiplantae</taxon>
        <taxon>Streptophyta</taxon>
        <taxon>Embryophyta</taxon>
        <taxon>Tracheophyta</taxon>
        <taxon>Spermatophyta</taxon>
        <taxon>Magnoliopsida</taxon>
        <taxon>eudicotyledons</taxon>
        <taxon>Gunneridae</taxon>
        <taxon>Pentapetalae</taxon>
        <taxon>rosids</taxon>
        <taxon>fabids</taxon>
        <taxon>Fagales</taxon>
        <taxon>Fagaceae</taxon>
        <taxon>Fagus</taxon>
    </lineage>
</organism>